<feature type="compositionally biased region" description="Polar residues" evidence="5">
    <location>
        <begin position="56"/>
        <end position="72"/>
    </location>
</feature>
<keyword evidence="1" id="KW-0245">EGF-like domain</keyword>
<evidence type="ECO:0000259" key="6">
    <source>
        <dbReference type="SMART" id="SM00181"/>
    </source>
</evidence>
<name>A0A3S1BTW1_ELYCH</name>
<evidence type="ECO:0000256" key="5">
    <source>
        <dbReference type="SAM" id="MobiDB-lite"/>
    </source>
</evidence>
<evidence type="ECO:0000313" key="8">
    <source>
        <dbReference type="Proteomes" id="UP000271974"/>
    </source>
</evidence>
<dbReference type="InterPro" id="IPR000742">
    <property type="entry name" value="EGF"/>
</dbReference>
<dbReference type="STRING" id="188477.A0A3S1BTW1"/>
<dbReference type="PANTHER" id="PTHR24050:SF28">
    <property type="entry name" value="UROMODULIN-LIKE"/>
    <property type="match status" value="1"/>
</dbReference>
<keyword evidence="4" id="KW-1015">Disulfide bond</keyword>
<feature type="domain" description="EGF-like" evidence="6">
    <location>
        <begin position="288"/>
        <end position="325"/>
    </location>
</feature>
<comment type="caution">
    <text evidence="7">The sequence shown here is derived from an EMBL/GenBank/DDBJ whole genome shotgun (WGS) entry which is preliminary data.</text>
</comment>
<feature type="region of interest" description="Disordered" evidence="5">
    <location>
        <begin position="47"/>
        <end position="72"/>
    </location>
</feature>
<dbReference type="SMART" id="SM00181">
    <property type="entry name" value="EGF"/>
    <property type="match status" value="2"/>
</dbReference>
<dbReference type="OrthoDB" id="2015116at2759"/>
<sequence>MQCTLTAAVAVSLNGPLRLLAALLLVAFLAGHVMWLAITQQVDGPEQFTERHKGSQGPSLTPSTKELSSNPYDQERSIDNWMATSLHNTADGQPKPRQTSVLFYDPHRKSREISNHRSLGSFSGEPWSKPKVAELITEPFRDVTSLLERHGRQAGDSSATTTGGDFQCDTVGMLSNNLAICFRDGNIFSRKCVPCGRNQYWTGTWCEVEQVRLDCRPCPGVTYINHTSHYLKKCEEPGPPSKPDKSDCTLGIHACQDDCTVMADTYVCLCRNGRRLNEDAATCYDKSDCTLGIHACQDDCTVMADTYVCLCRNGRRLNEDAATCYDALELNIQVEAVYTPPGDDQVSEGEIKRQLVLSIVQKLPKVTEAGENDFHQSDESLSAWVSVVVNGSAGGHYQTAAVTAALISLSGQESTTEDGHTFRYLELKVNGLPGRAWSWSLGETLD</sequence>
<accession>A0A3S1BTW1</accession>
<protein>
    <recommendedName>
        <fullName evidence="6">EGF-like domain-containing protein</fullName>
    </recommendedName>
</protein>
<gene>
    <name evidence="7" type="ORF">EGW08_001019</name>
</gene>
<reference evidence="7 8" key="1">
    <citation type="submission" date="2019-01" db="EMBL/GenBank/DDBJ databases">
        <title>A draft genome assembly of the solar-powered sea slug Elysia chlorotica.</title>
        <authorList>
            <person name="Cai H."/>
            <person name="Li Q."/>
            <person name="Fang X."/>
            <person name="Li J."/>
            <person name="Curtis N.E."/>
            <person name="Altenburger A."/>
            <person name="Shibata T."/>
            <person name="Feng M."/>
            <person name="Maeda T."/>
            <person name="Schwartz J.A."/>
            <person name="Shigenobu S."/>
            <person name="Lundholm N."/>
            <person name="Nishiyama T."/>
            <person name="Yang H."/>
            <person name="Hasebe M."/>
            <person name="Li S."/>
            <person name="Pierce S.K."/>
            <person name="Wang J."/>
        </authorList>
    </citation>
    <scope>NUCLEOTIDE SEQUENCE [LARGE SCALE GENOMIC DNA]</scope>
    <source>
        <strain evidence="7">EC2010</strain>
        <tissue evidence="7">Whole organism of an adult</tissue>
    </source>
</reference>
<dbReference type="InterPro" id="IPR052235">
    <property type="entry name" value="Nephronectin_domain"/>
</dbReference>
<proteinExistence type="predicted"/>
<evidence type="ECO:0000256" key="4">
    <source>
        <dbReference type="ARBA" id="ARBA00023157"/>
    </source>
</evidence>
<organism evidence="7 8">
    <name type="scientific">Elysia chlorotica</name>
    <name type="common">Eastern emerald elysia</name>
    <name type="synonym">Sea slug</name>
    <dbReference type="NCBI Taxonomy" id="188477"/>
    <lineage>
        <taxon>Eukaryota</taxon>
        <taxon>Metazoa</taxon>
        <taxon>Spiralia</taxon>
        <taxon>Lophotrochozoa</taxon>
        <taxon>Mollusca</taxon>
        <taxon>Gastropoda</taxon>
        <taxon>Heterobranchia</taxon>
        <taxon>Euthyneura</taxon>
        <taxon>Panpulmonata</taxon>
        <taxon>Sacoglossa</taxon>
        <taxon>Placobranchoidea</taxon>
        <taxon>Plakobranchidae</taxon>
        <taxon>Elysia</taxon>
    </lineage>
</organism>
<dbReference type="AlphaFoldDB" id="A0A3S1BTW1"/>
<dbReference type="Gene3D" id="2.10.25.10">
    <property type="entry name" value="Laminin"/>
    <property type="match status" value="1"/>
</dbReference>
<evidence type="ECO:0000256" key="1">
    <source>
        <dbReference type="ARBA" id="ARBA00022536"/>
    </source>
</evidence>
<evidence type="ECO:0000256" key="3">
    <source>
        <dbReference type="ARBA" id="ARBA00022737"/>
    </source>
</evidence>
<keyword evidence="2" id="KW-0732">Signal</keyword>
<evidence type="ECO:0000256" key="2">
    <source>
        <dbReference type="ARBA" id="ARBA00022729"/>
    </source>
</evidence>
<evidence type="ECO:0000313" key="7">
    <source>
        <dbReference type="EMBL" id="RUS91213.1"/>
    </source>
</evidence>
<keyword evidence="8" id="KW-1185">Reference proteome</keyword>
<dbReference type="Proteomes" id="UP000271974">
    <property type="component" value="Unassembled WGS sequence"/>
</dbReference>
<feature type="domain" description="EGF-like" evidence="6">
    <location>
        <begin position="247"/>
        <end position="284"/>
    </location>
</feature>
<dbReference type="PANTHER" id="PTHR24050">
    <property type="entry name" value="PA14 DOMAIN-CONTAINING PROTEIN"/>
    <property type="match status" value="1"/>
</dbReference>
<dbReference type="SUPFAM" id="SSF57196">
    <property type="entry name" value="EGF/Laminin"/>
    <property type="match status" value="2"/>
</dbReference>
<dbReference type="EMBL" id="RQTK01000016">
    <property type="protein sequence ID" value="RUS91213.1"/>
    <property type="molecule type" value="Genomic_DNA"/>
</dbReference>
<keyword evidence="3" id="KW-0677">Repeat</keyword>